<organism evidence="4 5">
    <name type="scientific">Punctularia strigosozonata (strain HHB-11173)</name>
    <name type="common">White-rot fungus</name>
    <dbReference type="NCBI Taxonomy" id="741275"/>
    <lineage>
        <taxon>Eukaryota</taxon>
        <taxon>Fungi</taxon>
        <taxon>Dikarya</taxon>
        <taxon>Basidiomycota</taxon>
        <taxon>Agaricomycotina</taxon>
        <taxon>Agaricomycetes</taxon>
        <taxon>Corticiales</taxon>
        <taxon>Punctulariaceae</taxon>
        <taxon>Punctularia</taxon>
    </lineage>
</organism>
<protein>
    <recommendedName>
        <fullName evidence="3">D-isomer specific 2-hydroxyacid dehydrogenase NAD-binding domain-containing protein</fullName>
    </recommendedName>
</protein>
<dbReference type="OMA" id="ITEWVFM"/>
<dbReference type="eggNOG" id="KOG0069">
    <property type="taxonomic scope" value="Eukaryota"/>
</dbReference>
<keyword evidence="1" id="KW-0560">Oxidoreductase</keyword>
<gene>
    <name evidence="4" type="ORF">PUNSTDRAFT_77284</name>
</gene>
<dbReference type="GO" id="GO:0051287">
    <property type="term" value="F:NAD binding"/>
    <property type="evidence" value="ECO:0007669"/>
    <property type="project" value="InterPro"/>
</dbReference>
<evidence type="ECO:0000313" key="4">
    <source>
        <dbReference type="EMBL" id="EIN04048.1"/>
    </source>
</evidence>
<dbReference type="FunFam" id="3.40.50.720:FF:000363">
    <property type="entry name" value="D-isomer specific 2-hydroxyacid dehydrogenase"/>
    <property type="match status" value="1"/>
</dbReference>
<dbReference type="PANTHER" id="PTHR43333">
    <property type="entry name" value="2-HACID_DH_C DOMAIN-CONTAINING PROTEIN"/>
    <property type="match status" value="1"/>
</dbReference>
<dbReference type="InterPro" id="IPR006140">
    <property type="entry name" value="D-isomer_DH_NAD-bd"/>
</dbReference>
<dbReference type="RefSeq" id="XP_007388837.1">
    <property type="nucleotide sequence ID" value="XM_007388775.1"/>
</dbReference>
<evidence type="ECO:0000313" key="5">
    <source>
        <dbReference type="Proteomes" id="UP000054196"/>
    </source>
</evidence>
<name>R7S1E7_PUNST</name>
<dbReference type="Proteomes" id="UP000054196">
    <property type="component" value="Unassembled WGS sequence"/>
</dbReference>
<dbReference type="PANTHER" id="PTHR43333:SF1">
    <property type="entry name" value="D-ISOMER SPECIFIC 2-HYDROXYACID DEHYDROGENASE NAD-BINDING DOMAIN-CONTAINING PROTEIN"/>
    <property type="match status" value="1"/>
</dbReference>
<sequence>MPANLQRRAQAPRLKFVQLHSAGADADLGRPIWDEVQQGGGEPEVVMATAAGVHIGCIPQYFIMTTLALYHKLQEQIIPTQTEKRWPSDQEVGGRMFIKELRGKTVGILGYGQIGRESARLAHAFGAKIIAANSSGQRKPQEEFRLPGTGDPDGSLPSAWYSTSDPTSLATFLSLTDVLLLALPSTPSTKHILDASTLAHLKPSSILVNIGRGPLVHTPSLLAALDQGKLAGAALDVTDPEPLPDGHALYGRRNVIVTPHLSGRTEGYWDYAMDILEENVARWREGRELVNVVDPKKGY</sequence>
<evidence type="ECO:0000256" key="1">
    <source>
        <dbReference type="ARBA" id="ARBA00023002"/>
    </source>
</evidence>
<dbReference type="SUPFAM" id="SSF51735">
    <property type="entry name" value="NAD(P)-binding Rossmann-fold domains"/>
    <property type="match status" value="1"/>
</dbReference>
<dbReference type="EMBL" id="JH687557">
    <property type="protein sequence ID" value="EIN04048.1"/>
    <property type="molecule type" value="Genomic_DNA"/>
</dbReference>
<evidence type="ECO:0000256" key="2">
    <source>
        <dbReference type="ARBA" id="ARBA00023027"/>
    </source>
</evidence>
<dbReference type="KEGG" id="psq:PUNSTDRAFT_77284"/>
<reference evidence="5" key="1">
    <citation type="journal article" date="2012" name="Science">
        <title>The Paleozoic origin of enzymatic lignin decomposition reconstructed from 31 fungal genomes.</title>
        <authorList>
            <person name="Floudas D."/>
            <person name="Binder M."/>
            <person name="Riley R."/>
            <person name="Barry K."/>
            <person name="Blanchette R.A."/>
            <person name="Henrissat B."/>
            <person name="Martinez A.T."/>
            <person name="Otillar R."/>
            <person name="Spatafora J.W."/>
            <person name="Yadav J.S."/>
            <person name="Aerts A."/>
            <person name="Benoit I."/>
            <person name="Boyd A."/>
            <person name="Carlson A."/>
            <person name="Copeland A."/>
            <person name="Coutinho P.M."/>
            <person name="de Vries R.P."/>
            <person name="Ferreira P."/>
            <person name="Findley K."/>
            <person name="Foster B."/>
            <person name="Gaskell J."/>
            <person name="Glotzer D."/>
            <person name="Gorecki P."/>
            <person name="Heitman J."/>
            <person name="Hesse C."/>
            <person name="Hori C."/>
            <person name="Igarashi K."/>
            <person name="Jurgens J.A."/>
            <person name="Kallen N."/>
            <person name="Kersten P."/>
            <person name="Kohler A."/>
            <person name="Kuees U."/>
            <person name="Kumar T.K.A."/>
            <person name="Kuo A."/>
            <person name="LaButti K."/>
            <person name="Larrondo L.F."/>
            <person name="Lindquist E."/>
            <person name="Ling A."/>
            <person name="Lombard V."/>
            <person name="Lucas S."/>
            <person name="Lundell T."/>
            <person name="Martin R."/>
            <person name="McLaughlin D.J."/>
            <person name="Morgenstern I."/>
            <person name="Morin E."/>
            <person name="Murat C."/>
            <person name="Nagy L.G."/>
            <person name="Nolan M."/>
            <person name="Ohm R.A."/>
            <person name="Patyshakuliyeva A."/>
            <person name="Rokas A."/>
            <person name="Ruiz-Duenas F.J."/>
            <person name="Sabat G."/>
            <person name="Salamov A."/>
            <person name="Samejima M."/>
            <person name="Schmutz J."/>
            <person name="Slot J.C."/>
            <person name="St John F."/>
            <person name="Stenlid J."/>
            <person name="Sun H."/>
            <person name="Sun S."/>
            <person name="Syed K."/>
            <person name="Tsang A."/>
            <person name="Wiebenga A."/>
            <person name="Young D."/>
            <person name="Pisabarro A."/>
            <person name="Eastwood D.C."/>
            <person name="Martin F."/>
            <person name="Cullen D."/>
            <person name="Grigoriev I.V."/>
            <person name="Hibbett D.S."/>
        </authorList>
    </citation>
    <scope>NUCLEOTIDE SEQUENCE [LARGE SCALE GENOMIC DNA]</scope>
    <source>
        <strain evidence="5">HHB-11173 SS5</strain>
    </source>
</reference>
<proteinExistence type="predicted"/>
<evidence type="ECO:0000259" key="3">
    <source>
        <dbReference type="Pfam" id="PF02826"/>
    </source>
</evidence>
<dbReference type="Gene3D" id="3.40.50.720">
    <property type="entry name" value="NAD(P)-binding Rossmann-like Domain"/>
    <property type="match status" value="2"/>
</dbReference>
<dbReference type="GeneID" id="18885713"/>
<dbReference type="AlphaFoldDB" id="R7S1E7"/>
<keyword evidence="2" id="KW-0520">NAD</keyword>
<dbReference type="GO" id="GO:0016491">
    <property type="term" value="F:oxidoreductase activity"/>
    <property type="evidence" value="ECO:0007669"/>
    <property type="project" value="UniProtKB-KW"/>
</dbReference>
<dbReference type="HOGENOM" id="CLU_019796_1_0_1"/>
<accession>R7S1E7</accession>
<dbReference type="OrthoDB" id="298012at2759"/>
<dbReference type="InterPro" id="IPR036291">
    <property type="entry name" value="NAD(P)-bd_dom_sf"/>
</dbReference>
<keyword evidence="5" id="KW-1185">Reference proteome</keyword>
<dbReference type="Pfam" id="PF02826">
    <property type="entry name" value="2-Hacid_dh_C"/>
    <property type="match status" value="1"/>
</dbReference>
<feature type="domain" description="D-isomer specific 2-hydroxyacid dehydrogenase NAD-binding" evidence="3">
    <location>
        <begin position="66"/>
        <end position="262"/>
    </location>
</feature>